<dbReference type="RefSeq" id="XP_457889.2">
    <property type="nucleotide sequence ID" value="XM_457889.1"/>
</dbReference>
<keyword evidence="1" id="KW-0963">Cytoplasm</keyword>
<reference evidence="3 4" key="1">
    <citation type="journal article" date="2004" name="Nature">
        <title>Genome evolution in yeasts.</title>
        <authorList>
            <consortium name="Genolevures"/>
            <person name="Dujon B."/>
            <person name="Sherman D."/>
            <person name="Fischer G."/>
            <person name="Durrens P."/>
            <person name="Casaregola S."/>
            <person name="Lafontaine I."/>
            <person name="de Montigny J."/>
            <person name="Marck C."/>
            <person name="Neuveglise C."/>
            <person name="Talla E."/>
            <person name="Goffard N."/>
            <person name="Frangeul L."/>
            <person name="Aigle M."/>
            <person name="Anthouard V."/>
            <person name="Babour A."/>
            <person name="Barbe V."/>
            <person name="Barnay S."/>
            <person name="Blanchin S."/>
            <person name="Beckerich J.M."/>
            <person name="Beyne E."/>
            <person name="Bleykasten C."/>
            <person name="Boisrame A."/>
            <person name="Boyer J."/>
            <person name="Cattolico L."/>
            <person name="Confanioleri F."/>
            <person name="de Daruvar A."/>
            <person name="Despons L."/>
            <person name="Fabre E."/>
            <person name="Fairhead C."/>
            <person name="Ferry-Dumazet H."/>
            <person name="Groppi A."/>
            <person name="Hantraye F."/>
            <person name="Hennequin C."/>
            <person name="Jauniaux N."/>
            <person name="Joyet P."/>
            <person name="Kachouri R."/>
            <person name="Kerrest A."/>
            <person name="Koszul R."/>
            <person name="Lemaire M."/>
            <person name="Lesur I."/>
            <person name="Ma L."/>
            <person name="Muller H."/>
            <person name="Nicaud J.M."/>
            <person name="Nikolski M."/>
            <person name="Oztas S."/>
            <person name="Ozier-Kalogeropoulos O."/>
            <person name="Pellenz S."/>
            <person name="Potier S."/>
            <person name="Richard G.F."/>
            <person name="Straub M.L."/>
            <person name="Suleau A."/>
            <person name="Swennene D."/>
            <person name="Tekaia F."/>
            <person name="Wesolowski-Louvel M."/>
            <person name="Westhof E."/>
            <person name="Wirth B."/>
            <person name="Zeniou-Meyer M."/>
            <person name="Zivanovic I."/>
            <person name="Bolotin-Fukuhara M."/>
            <person name="Thierry A."/>
            <person name="Bouchier C."/>
            <person name="Caudron B."/>
            <person name="Scarpelli C."/>
            <person name="Gaillardin C."/>
            <person name="Weissenbach J."/>
            <person name="Wincker P."/>
            <person name="Souciet J.L."/>
        </authorList>
    </citation>
    <scope>NUCLEOTIDE SEQUENCE [LARGE SCALE GENOMIC DNA]</scope>
    <source>
        <strain evidence="4">ATCC 36239 / CBS 767 / BCRC 21394 / JCM 1990 / NBRC 0083 / IGC 2968</strain>
    </source>
</reference>
<dbReference type="FunCoup" id="Q6BV80">
    <property type="interactions" value="986"/>
</dbReference>
<dbReference type="GO" id="GO:0043022">
    <property type="term" value="F:ribosome binding"/>
    <property type="evidence" value="ECO:0007669"/>
    <property type="project" value="TreeGrafter"/>
</dbReference>
<evidence type="ECO:0000313" key="4">
    <source>
        <dbReference type="Proteomes" id="UP000000599"/>
    </source>
</evidence>
<organism evidence="3 4">
    <name type="scientific">Debaryomyces hansenii (strain ATCC 36239 / CBS 767 / BCRC 21394 / JCM 1990 / NBRC 0083 / IGC 2968)</name>
    <name type="common">Yeast</name>
    <name type="synonym">Torulaspora hansenii</name>
    <dbReference type="NCBI Taxonomy" id="284592"/>
    <lineage>
        <taxon>Eukaryota</taxon>
        <taxon>Fungi</taxon>
        <taxon>Dikarya</taxon>
        <taxon>Ascomycota</taxon>
        <taxon>Saccharomycotina</taxon>
        <taxon>Pichiomycetes</taxon>
        <taxon>Debaryomycetaceae</taxon>
        <taxon>Debaryomyces</taxon>
    </lineage>
</organism>
<dbReference type="HOGENOM" id="CLU_013808_1_0_1"/>
<keyword evidence="1" id="KW-0687">Ribonucleoprotein</keyword>
<accession>Q6BV80</accession>
<dbReference type="OMA" id="ELACNER"/>
<dbReference type="GO" id="GO:0008312">
    <property type="term" value="F:7S RNA binding"/>
    <property type="evidence" value="ECO:0007669"/>
    <property type="project" value="TreeGrafter"/>
</dbReference>
<dbReference type="GO" id="GO:0006614">
    <property type="term" value="P:SRP-dependent cotranslational protein targeting to membrane"/>
    <property type="evidence" value="ECO:0007669"/>
    <property type="project" value="UniProtKB-UniRule"/>
</dbReference>
<dbReference type="InterPro" id="IPR026270">
    <property type="entry name" value="SRP72"/>
</dbReference>
<dbReference type="KEGG" id="dha:DEHA2C04664g"/>
<keyword evidence="4" id="KW-1185">Reference proteome</keyword>
<evidence type="ECO:0000313" key="3">
    <source>
        <dbReference type="EMBL" id="CAG85939.2"/>
    </source>
</evidence>
<dbReference type="PANTHER" id="PTHR14094">
    <property type="entry name" value="SIGNAL RECOGNITION PARTICLE 72"/>
    <property type="match status" value="1"/>
</dbReference>
<evidence type="ECO:0000256" key="1">
    <source>
        <dbReference type="PIRNR" id="PIRNR038922"/>
    </source>
</evidence>
<dbReference type="eggNOG" id="KOG2376">
    <property type="taxonomic scope" value="Eukaryota"/>
</dbReference>
<feature type="compositionally biased region" description="Basic residues" evidence="2">
    <location>
        <begin position="644"/>
        <end position="654"/>
    </location>
</feature>
<dbReference type="AlphaFoldDB" id="Q6BV80"/>
<gene>
    <name evidence="3" type="ordered locus">DEHA2C04664g</name>
</gene>
<name>Q6BV80_DEBHA</name>
<dbReference type="SUPFAM" id="SSF48452">
    <property type="entry name" value="TPR-like"/>
    <property type="match status" value="1"/>
</dbReference>
<feature type="region of interest" description="Disordered" evidence="2">
    <location>
        <begin position="606"/>
        <end position="654"/>
    </location>
</feature>
<dbReference type="Gene3D" id="1.25.40.10">
    <property type="entry name" value="Tetratricopeptide repeat domain"/>
    <property type="match status" value="1"/>
</dbReference>
<comment type="similarity">
    <text evidence="1">Belongs to the SRP72 family.</text>
</comment>
<dbReference type="STRING" id="284592.Q6BV80"/>
<dbReference type="PANTHER" id="PTHR14094:SF9">
    <property type="entry name" value="SIGNAL RECOGNITION PARTICLE SUBUNIT SRP72"/>
    <property type="match status" value="1"/>
</dbReference>
<proteinExistence type="inferred from homology"/>
<dbReference type="Proteomes" id="UP000000599">
    <property type="component" value="Chromosome C"/>
</dbReference>
<dbReference type="InterPro" id="IPR011990">
    <property type="entry name" value="TPR-like_helical_dom_sf"/>
</dbReference>
<dbReference type="EMBL" id="CR382135">
    <property type="protein sequence ID" value="CAG85939.2"/>
    <property type="molecule type" value="Genomic_DNA"/>
</dbReference>
<dbReference type="OrthoDB" id="5421607at2759"/>
<sequence>MSNSIVQAFKSLNVSSAHSVSEHETIYDVSYQYLSNIKHFNDLISFHNCLVALINLDRYYKAFELIKQVPEDVHTEFVLEKAYIYYKTGNSKLLLDIYNNDDFSNNPILSRALNHIVAQDYYRNGNSAKALELYVQLIQSNKEMDNSLDLSCNERAIIHQQNLMDLVDVSSLTNSSIEESYDLLFNDSLVHLSRGEYATALVLLDKAEQKCQDQSDLLHEDVLLELAPIKLTTAYILQITNKTDEALKILKELELEPINDLIVKLILSNNHYSITGKSNDNVNFMHRELNYQYNLHHLQQKLTKPQYHVLIKNHLLLSFFSGSLSNKSSYLNSKSIDQWLEDFPGDYTPVMYKVLTQLSIDINDLSNSLNHKQICKKLFKFVSNNKVDQQVIAATLLLVFINSKQNRFDQSMIALEKISNDQFDNEKILPGLIGVLIKLYEELNLTKNLEILFNNLVEKFVSTDHNVIQDDVNYYNFVKIIGFKLLILQNENSSKLFNLLNQINPDDELVSTVLNNSSNSNLSPISKLTSSTQPIDELLATSIETLIPIKEQQKPITKPKPSVNKVIKKNRKPKFSSTKVVKPDAEFNADSLDKERWLPMKVRSYYKPSKKELKKKSGGHQGAVETPAVASSSVSNATNTSSNKNKKKKKKGKK</sequence>
<dbReference type="VEuPathDB" id="FungiDB:DEHA2C04664g"/>
<comment type="subcellular location">
    <subcellularLocation>
        <location evidence="1">Cytoplasm</location>
    </subcellularLocation>
</comment>
<dbReference type="GeneID" id="2900100"/>
<keyword evidence="1" id="KW-0733">Signal recognition particle</keyword>
<comment type="function">
    <text evidence="1">Component of the signal recognition particle (SRP) complex, a ribonucleoprotein complex that mediates the cotranslational targeting of secretory and membrane proteins to the endoplasmic reticulum (ER).</text>
</comment>
<dbReference type="PIRSF" id="PIRSF038922">
    <property type="entry name" value="SRP72"/>
    <property type="match status" value="1"/>
</dbReference>
<dbReference type="GO" id="GO:0005786">
    <property type="term" value="C:signal recognition particle, endoplasmic reticulum targeting"/>
    <property type="evidence" value="ECO:0007669"/>
    <property type="project" value="UniProtKB-UniRule"/>
</dbReference>
<dbReference type="InParanoid" id="Q6BV80"/>
<protein>
    <recommendedName>
        <fullName evidence="1">Signal recognition particle subunit SRP72</fullName>
    </recommendedName>
</protein>
<feature type="compositionally biased region" description="Low complexity" evidence="2">
    <location>
        <begin position="629"/>
        <end position="643"/>
    </location>
</feature>
<evidence type="ECO:0000256" key="2">
    <source>
        <dbReference type="SAM" id="MobiDB-lite"/>
    </source>
</evidence>